<feature type="region of interest" description="Disordered" evidence="1">
    <location>
        <begin position="101"/>
        <end position="124"/>
    </location>
</feature>
<sequence>MTAPDPHRPDPHRIEARLESLLARERAALLSGDLHAVGALAPEKEALAAELGTLGAGALAALRRLGGTARRNQALLDGTLQGIRRAGARLSACRRLRGAMDTYDPQGRKTTIAGPLEHKVERRA</sequence>
<keyword evidence="2" id="KW-0282">Flagellum</keyword>
<dbReference type="SUPFAM" id="SSF140566">
    <property type="entry name" value="FlgN-like"/>
    <property type="match status" value="1"/>
</dbReference>
<evidence type="ECO:0000256" key="1">
    <source>
        <dbReference type="SAM" id="MobiDB-lite"/>
    </source>
</evidence>
<comment type="caution">
    <text evidence="2">The sequence shown here is derived from an EMBL/GenBank/DDBJ whole genome shotgun (WGS) entry which is preliminary data.</text>
</comment>
<proteinExistence type="predicted"/>
<gene>
    <name evidence="2" type="ORF">ACFFU4_02010</name>
</gene>
<dbReference type="EMBL" id="JBHMEC010000003">
    <property type="protein sequence ID" value="MFB9148524.1"/>
    <property type="molecule type" value="Genomic_DNA"/>
</dbReference>
<keyword evidence="2" id="KW-0969">Cilium</keyword>
<accession>A0ABV5HWN7</accession>
<dbReference type="Proteomes" id="UP001589670">
    <property type="component" value="Unassembled WGS sequence"/>
</dbReference>
<evidence type="ECO:0000313" key="2">
    <source>
        <dbReference type="EMBL" id="MFB9148524.1"/>
    </source>
</evidence>
<reference evidence="2 3" key="1">
    <citation type="submission" date="2024-09" db="EMBL/GenBank/DDBJ databases">
        <authorList>
            <person name="Sun Q."/>
            <person name="Mori K."/>
        </authorList>
    </citation>
    <scope>NUCLEOTIDE SEQUENCE [LARGE SCALE GENOMIC DNA]</scope>
    <source>
        <strain evidence="2 3">CECT 9424</strain>
    </source>
</reference>
<keyword evidence="3" id="KW-1185">Reference proteome</keyword>
<evidence type="ECO:0000313" key="3">
    <source>
        <dbReference type="Proteomes" id="UP001589670"/>
    </source>
</evidence>
<protein>
    <submittedName>
        <fullName evidence="2">Flagellar protein FlgN</fullName>
    </submittedName>
</protein>
<dbReference type="InterPro" id="IPR036679">
    <property type="entry name" value="FlgN-like_sf"/>
</dbReference>
<organism evidence="2 3">
    <name type="scientific">Roseovarius ramblicola</name>
    <dbReference type="NCBI Taxonomy" id="2022336"/>
    <lineage>
        <taxon>Bacteria</taxon>
        <taxon>Pseudomonadati</taxon>
        <taxon>Pseudomonadota</taxon>
        <taxon>Alphaproteobacteria</taxon>
        <taxon>Rhodobacterales</taxon>
        <taxon>Roseobacteraceae</taxon>
        <taxon>Roseovarius</taxon>
    </lineage>
</organism>
<name>A0ABV5HWN7_9RHOB</name>
<keyword evidence="2" id="KW-0966">Cell projection</keyword>
<dbReference type="RefSeq" id="WP_377066528.1">
    <property type="nucleotide sequence ID" value="NZ_JBHMEC010000003.1"/>
</dbReference>